<dbReference type="OrthoDB" id="9808310at2"/>
<dbReference type="AlphaFoldDB" id="A0A2V3TWC1"/>
<comment type="caution">
    <text evidence="2">The sequence shown here is derived from an EMBL/GenBank/DDBJ whole genome shotgun (WGS) entry which is preliminary data.</text>
</comment>
<accession>A0A2V3TWC1</accession>
<keyword evidence="3" id="KW-1185">Reference proteome</keyword>
<feature type="compositionally biased region" description="Low complexity" evidence="1">
    <location>
        <begin position="1"/>
        <end position="10"/>
    </location>
</feature>
<evidence type="ECO:0000313" key="3">
    <source>
        <dbReference type="Proteomes" id="UP000248021"/>
    </source>
</evidence>
<dbReference type="InterPro" id="IPR029032">
    <property type="entry name" value="AhpD-like"/>
</dbReference>
<dbReference type="SUPFAM" id="SSF69118">
    <property type="entry name" value="AhpD-like"/>
    <property type="match status" value="1"/>
</dbReference>
<evidence type="ECO:0000313" key="2">
    <source>
        <dbReference type="EMBL" id="PXW52558.1"/>
    </source>
</evidence>
<dbReference type="EMBL" id="QJJK01000016">
    <property type="protein sequence ID" value="PXW52558.1"/>
    <property type="molecule type" value="Genomic_DNA"/>
</dbReference>
<dbReference type="RefSeq" id="WP_110378024.1">
    <property type="nucleotide sequence ID" value="NZ_CAKNFM010000006.1"/>
</dbReference>
<reference evidence="2 3" key="1">
    <citation type="submission" date="2018-05" db="EMBL/GenBank/DDBJ databases">
        <title>Genomic Encyclopedia of Type Strains, Phase IV (KMG-IV): sequencing the most valuable type-strain genomes for metagenomic binning, comparative biology and taxonomic classification.</title>
        <authorList>
            <person name="Goeker M."/>
        </authorList>
    </citation>
    <scope>NUCLEOTIDE SEQUENCE [LARGE SCALE GENOMIC DNA]</scope>
    <source>
        <strain evidence="2 3">DSM 6462</strain>
    </source>
</reference>
<dbReference type="Proteomes" id="UP000248021">
    <property type="component" value="Unassembled WGS sequence"/>
</dbReference>
<feature type="region of interest" description="Disordered" evidence="1">
    <location>
        <begin position="1"/>
        <end position="21"/>
    </location>
</feature>
<proteinExistence type="predicted"/>
<protein>
    <submittedName>
        <fullName evidence="2">Uncharacterized protein</fullName>
    </submittedName>
</protein>
<organism evidence="2 3">
    <name type="scientific">Chelatococcus asaccharovorans</name>
    <dbReference type="NCBI Taxonomy" id="28210"/>
    <lineage>
        <taxon>Bacteria</taxon>
        <taxon>Pseudomonadati</taxon>
        <taxon>Pseudomonadota</taxon>
        <taxon>Alphaproteobacteria</taxon>
        <taxon>Hyphomicrobiales</taxon>
        <taxon>Chelatococcaceae</taxon>
        <taxon>Chelatococcus</taxon>
    </lineage>
</organism>
<dbReference type="Gene3D" id="1.20.1290.10">
    <property type="entry name" value="AhpD-like"/>
    <property type="match status" value="1"/>
</dbReference>
<gene>
    <name evidence="2" type="ORF">C7450_116132</name>
</gene>
<evidence type="ECO:0000256" key="1">
    <source>
        <dbReference type="SAM" id="MobiDB-lite"/>
    </source>
</evidence>
<name>A0A2V3TWC1_9HYPH</name>
<sequence length="237" mass="25934">MTETPATYTPAAPPKDAVRDDEKTAYQKVIDRQRAYNYPEFVKKFPHRSVRQGMPGDTLQPYFAALLNSPLVAAGMSDLGVVYRTRGEFAGGMAHADREWCDMVVCQDLGMNWVLYVHALDAAAVGVRPAAILALVQGDEAQLTADEKLRADFIRAVIRGTMTRELYTALESRTSQRAAVEIAAFSGHLLKTIRLQQAFGIPDIPRADLVEFLEAIAAGTITPPDPKERVPVAAPHG</sequence>